<dbReference type="PANTHER" id="PTHR21521:SF0">
    <property type="entry name" value="AMUN, ISOFORM A"/>
    <property type="match status" value="1"/>
</dbReference>
<dbReference type="EMBL" id="JARKIF010000002">
    <property type="protein sequence ID" value="KAJ7647715.1"/>
    <property type="molecule type" value="Genomic_DNA"/>
</dbReference>
<accession>A0AAD7CFW8</accession>
<keyword evidence="3" id="KW-1185">Reference proteome</keyword>
<dbReference type="AlphaFoldDB" id="A0AAD7CFW8"/>
<name>A0AAD7CFW8_9AGAR</name>
<gene>
    <name evidence="2" type="ORF">FB45DRAFT_894244</name>
</gene>
<dbReference type="PANTHER" id="PTHR21521">
    <property type="entry name" value="AMUN, ISOFORM A"/>
    <property type="match status" value="1"/>
</dbReference>
<protein>
    <submittedName>
        <fullName evidence="2">Uncharacterized protein</fullName>
    </submittedName>
</protein>
<evidence type="ECO:0000256" key="1">
    <source>
        <dbReference type="SAM" id="MobiDB-lite"/>
    </source>
</evidence>
<evidence type="ECO:0000313" key="2">
    <source>
        <dbReference type="EMBL" id="KAJ7647715.1"/>
    </source>
</evidence>
<evidence type="ECO:0000313" key="3">
    <source>
        <dbReference type="Proteomes" id="UP001221142"/>
    </source>
</evidence>
<reference evidence="2" key="1">
    <citation type="submission" date="2023-03" db="EMBL/GenBank/DDBJ databases">
        <title>Massive genome expansion in bonnet fungi (Mycena s.s.) driven by repeated elements and novel gene families across ecological guilds.</title>
        <authorList>
            <consortium name="Lawrence Berkeley National Laboratory"/>
            <person name="Harder C.B."/>
            <person name="Miyauchi S."/>
            <person name="Viragh M."/>
            <person name="Kuo A."/>
            <person name="Thoen E."/>
            <person name="Andreopoulos B."/>
            <person name="Lu D."/>
            <person name="Skrede I."/>
            <person name="Drula E."/>
            <person name="Henrissat B."/>
            <person name="Morin E."/>
            <person name="Kohler A."/>
            <person name="Barry K."/>
            <person name="LaButti K."/>
            <person name="Morin E."/>
            <person name="Salamov A."/>
            <person name="Lipzen A."/>
            <person name="Mereny Z."/>
            <person name="Hegedus B."/>
            <person name="Baldrian P."/>
            <person name="Stursova M."/>
            <person name="Weitz H."/>
            <person name="Taylor A."/>
            <person name="Grigoriev I.V."/>
            <person name="Nagy L.G."/>
            <person name="Martin F."/>
            <person name="Kauserud H."/>
        </authorList>
    </citation>
    <scope>NUCLEOTIDE SEQUENCE</scope>
    <source>
        <strain evidence="2">9284</strain>
    </source>
</reference>
<feature type="region of interest" description="Disordered" evidence="1">
    <location>
        <begin position="232"/>
        <end position="252"/>
    </location>
</feature>
<comment type="caution">
    <text evidence="2">The sequence shown here is derived from an EMBL/GenBank/DDBJ whole genome shotgun (WGS) entry which is preliminary data.</text>
</comment>
<organism evidence="2 3">
    <name type="scientific">Roridomyces roridus</name>
    <dbReference type="NCBI Taxonomy" id="1738132"/>
    <lineage>
        <taxon>Eukaryota</taxon>
        <taxon>Fungi</taxon>
        <taxon>Dikarya</taxon>
        <taxon>Basidiomycota</taxon>
        <taxon>Agaricomycotina</taxon>
        <taxon>Agaricomycetes</taxon>
        <taxon>Agaricomycetidae</taxon>
        <taxon>Agaricales</taxon>
        <taxon>Marasmiineae</taxon>
        <taxon>Mycenaceae</taxon>
        <taxon>Roridomyces</taxon>
    </lineage>
</organism>
<proteinExistence type="predicted"/>
<feature type="region of interest" description="Disordered" evidence="1">
    <location>
        <begin position="1"/>
        <end position="26"/>
    </location>
</feature>
<sequence>MPPRKKRKTDATGSSTETPERPQNFPSIATLARALDQHPYALALRSKEHVKTPDALTDLDAWLLTDLSAKIASSEPNVDKRDMQKLMQWKLSRGKSRPTLLALIASNPESLVLKSTSSALTTLRAAGDDLERGLLAVSQACAMKGVGAATASALLTLLPPHLLPFMSDEAASFFTSTLGPIKYTDAFYNKFARAMAAEVARLNSEADNMQWDAQKLQRALFAICILKKHGQDGVLDSEPSNSSSLKRQRDDS</sequence>
<dbReference type="Proteomes" id="UP001221142">
    <property type="component" value="Unassembled WGS sequence"/>
</dbReference>